<evidence type="ECO:0000256" key="1">
    <source>
        <dbReference type="SAM" id="MobiDB-lite"/>
    </source>
</evidence>
<reference evidence="2 3" key="1">
    <citation type="submission" date="2020-08" db="EMBL/GenBank/DDBJ databases">
        <title>Genome public.</title>
        <authorList>
            <person name="Liu C."/>
            <person name="Sun Q."/>
        </authorList>
    </citation>
    <scope>NUCLEOTIDE SEQUENCE [LARGE SCALE GENOMIC DNA]</scope>
    <source>
        <strain evidence="2 3">NSJ-35</strain>
    </source>
</reference>
<evidence type="ECO:0000313" key="3">
    <source>
        <dbReference type="Proteomes" id="UP000606889"/>
    </source>
</evidence>
<evidence type="ECO:0000313" key="2">
    <source>
        <dbReference type="EMBL" id="MBC5648499.1"/>
    </source>
</evidence>
<dbReference type="EMBL" id="JACOON010000004">
    <property type="protein sequence ID" value="MBC5648499.1"/>
    <property type="molecule type" value="Genomic_DNA"/>
</dbReference>
<feature type="region of interest" description="Disordered" evidence="1">
    <location>
        <begin position="49"/>
        <end position="69"/>
    </location>
</feature>
<gene>
    <name evidence="2" type="ORF">H8S18_09140</name>
</gene>
<protein>
    <submittedName>
        <fullName evidence="2">Uncharacterized protein</fullName>
    </submittedName>
</protein>
<keyword evidence="3" id="KW-1185">Reference proteome</keyword>
<name>A0ABR7EH85_9FIRM</name>
<proteinExistence type="predicted"/>
<sequence length="69" mass="7318">MKVKMLTMSAGPNGTIRAGSIIDVTDCEGKLLIGGGYAEAVEMPSVQSGAIISKEPETEKKPIVKRQKK</sequence>
<dbReference type="Proteomes" id="UP000606889">
    <property type="component" value="Unassembled WGS sequence"/>
</dbReference>
<organism evidence="2 3">
    <name type="scientific">Christensenella tenuis</name>
    <dbReference type="NCBI Taxonomy" id="2763033"/>
    <lineage>
        <taxon>Bacteria</taxon>
        <taxon>Bacillati</taxon>
        <taxon>Bacillota</taxon>
        <taxon>Clostridia</taxon>
        <taxon>Christensenellales</taxon>
        <taxon>Christensenellaceae</taxon>
        <taxon>Christensenella</taxon>
    </lineage>
</organism>
<accession>A0ABR7EH85</accession>
<dbReference type="RefSeq" id="WP_186858001.1">
    <property type="nucleotide sequence ID" value="NZ_JACOON010000004.1"/>
</dbReference>
<comment type="caution">
    <text evidence="2">The sequence shown here is derived from an EMBL/GenBank/DDBJ whole genome shotgun (WGS) entry which is preliminary data.</text>
</comment>